<evidence type="ECO:0000256" key="1">
    <source>
        <dbReference type="SAM" id="Phobius"/>
    </source>
</evidence>
<keyword evidence="3" id="KW-1185">Reference proteome</keyword>
<keyword evidence="1" id="KW-1133">Transmembrane helix</keyword>
<comment type="caution">
    <text evidence="2">The sequence shown here is derived from an EMBL/GenBank/DDBJ whole genome shotgun (WGS) entry which is preliminary data.</text>
</comment>
<organism evidence="2 3">
    <name type="scientific">Pseudocohnilembus persalinus</name>
    <name type="common">Ciliate</name>
    <dbReference type="NCBI Taxonomy" id="266149"/>
    <lineage>
        <taxon>Eukaryota</taxon>
        <taxon>Sar</taxon>
        <taxon>Alveolata</taxon>
        <taxon>Ciliophora</taxon>
        <taxon>Intramacronucleata</taxon>
        <taxon>Oligohymenophorea</taxon>
        <taxon>Scuticociliatia</taxon>
        <taxon>Philasterida</taxon>
        <taxon>Pseudocohnilembidae</taxon>
        <taxon>Pseudocohnilembus</taxon>
    </lineage>
</organism>
<sequence length="131" mass="14873">MKKKLEETADQNSRLKQILFAAVLIGLLGFILLLILVYGVCDDEDQKENCDADILLWATIILFILSGILTIIVVTSGLIKHPKFMNMDQAIISEIKNYLKQENQKNPNIEWQVEDDLNLNASVFNLNLTLI</sequence>
<dbReference type="Proteomes" id="UP000054937">
    <property type="component" value="Unassembled WGS sequence"/>
</dbReference>
<evidence type="ECO:0000313" key="2">
    <source>
        <dbReference type="EMBL" id="KRX09295.1"/>
    </source>
</evidence>
<keyword evidence="1" id="KW-0812">Transmembrane</keyword>
<reference evidence="2 3" key="1">
    <citation type="journal article" date="2015" name="Sci. Rep.">
        <title>Genome of the facultative scuticociliatosis pathogen Pseudocohnilembus persalinus provides insight into its virulence through horizontal gene transfer.</title>
        <authorList>
            <person name="Xiong J."/>
            <person name="Wang G."/>
            <person name="Cheng J."/>
            <person name="Tian M."/>
            <person name="Pan X."/>
            <person name="Warren A."/>
            <person name="Jiang C."/>
            <person name="Yuan D."/>
            <person name="Miao W."/>
        </authorList>
    </citation>
    <scope>NUCLEOTIDE SEQUENCE [LARGE SCALE GENOMIC DNA]</scope>
    <source>
        <strain evidence="2">36N120E</strain>
    </source>
</reference>
<dbReference type="AlphaFoldDB" id="A0A0V0R485"/>
<dbReference type="EMBL" id="LDAU01000053">
    <property type="protein sequence ID" value="KRX09295.1"/>
    <property type="molecule type" value="Genomic_DNA"/>
</dbReference>
<feature type="transmembrane region" description="Helical" evidence="1">
    <location>
        <begin position="20"/>
        <end position="39"/>
    </location>
</feature>
<gene>
    <name evidence="2" type="ORF">PPERSA_05964</name>
</gene>
<dbReference type="InParanoid" id="A0A0V0R485"/>
<proteinExistence type="predicted"/>
<accession>A0A0V0R485</accession>
<protein>
    <submittedName>
        <fullName evidence="2">Uncharacterized protein</fullName>
    </submittedName>
</protein>
<evidence type="ECO:0000313" key="3">
    <source>
        <dbReference type="Proteomes" id="UP000054937"/>
    </source>
</evidence>
<name>A0A0V0R485_PSEPJ</name>
<feature type="transmembrane region" description="Helical" evidence="1">
    <location>
        <begin position="54"/>
        <end position="79"/>
    </location>
</feature>
<keyword evidence="1" id="KW-0472">Membrane</keyword>